<evidence type="ECO:0000313" key="1">
    <source>
        <dbReference type="EMBL" id="KAF2240254.1"/>
    </source>
</evidence>
<protein>
    <submittedName>
        <fullName evidence="1">Uncharacterized protein</fullName>
    </submittedName>
</protein>
<dbReference type="Proteomes" id="UP000800094">
    <property type="component" value="Unassembled WGS sequence"/>
</dbReference>
<dbReference type="AlphaFoldDB" id="A0A6A6HQ32"/>
<dbReference type="GeneID" id="54577863"/>
<reference evidence="1" key="1">
    <citation type="journal article" date="2020" name="Stud. Mycol.">
        <title>101 Dothideomycetes genomes: a test case for predicting lifestyles and emergence of pathogens.</title>
        <authorList>
            <person name="Haridas S."/>
            <person name="Albert R."/>
            <person name="Binder M."/>
            <person name="Bloem J."/>
            <person name="Labutti K."/>
            <person name="Salamov A."/>
            <person name="Andreopoulos B."/>
            <person name="Baker S."/>
            <person name="Barry K."/>
            <person name="Bills G."/>
            <person name="Bluhm B."/>
            <person name="Cannon C."/>
            <person name="Castanera R."/>
            <person name="Culley D."/>
            <person name="Daum C."/>
            <person name="Ezra D."/>
            <person name="Gonzalez J."/>
            <person name="Henrissat B."/>
            <person name="Kuo A."/>
            <person name="Liang C."/>
            <person name="Lipzen A."/>
            <person name="Lutzoni F."/>
            <person name="Magnuson J."/>
            <person name="Mondo S."/>
            <person name="Nolan M."/>
            <person name="Ohm R."/>
            <person name="Pangilinan J."/>
            <person name="Park H.-J."/>
            <person name="Ramirez L."/>
            <person name="Alfaro M."/>
            <person name="Sun H."/>
            <person name="Tritt A."/>
            <person name="Yoshinaga Y."/>
            <person name="Zwiers L.-H."/>
            <person name="Turgeon B."/>
            <person name="Goodwin S."/>
            <person name="Spatafora J."/>
            <person name="Crous P."/>
            <person name="Grigoriev I."/>
        </authorList>
    </citation>
    <scope>NUCLEOTIDE SEQUENCE</scope>
    <source>
        <strain evidence="1">CBS 122368</strain>
    </source>
</reference>
<sequence length="80" mass="9112">GDKALAGAKEEDIPSHFFPPDPNKNRTIYFKGLYLSIVDKKTNDVKTHIDNETPSTEYLPYEIPAGYTCYIRVASVWFDV</sequence>
<proteinExistence type="predicted"/>
<organism evidence="1 2">
    <name type="scientific">Trematosphaeria pertusa</name>
    <dbReference type="NCBI Taxonomy" id="390896"/>
    <lineage>
        <taxon>Eukaryota</taxon>
        <taxon>Fungi</taxon>
        <taxon>Dikarya</taxon>
        <taxon>Ascomycota</taxon>
        <taxon>Pezizomycotina</taxon>
        <taxon>Dothideomycetes</taxon>
        <taxon>Pleosporomycetidae</taxon>
        <taxon>Pleosporales</taxon>
        <taxon>Massarineae</taxon>
        <taxon>Trematosphaeriaceae</taxon>
        <taxon>Trematosphaeria</taxon>
    </lineage>
</organism>
<dbReference type="RefSeq" id="XP_033675258.1">
    <property type="nucleotide sequence ID" value="XM_033824533.1"/>
</dbReference>
<accession>A0A6A6HQ32</accession>
<dbReference type="OrthoDB" id="3746940at2759"/>
<keyword evidence="2" id="KW-1185">Reference proteome</keyword>
<name>A0A6A6HQ32_9PLEO</name>
<dbReference type="EMBL" id="ML987222">
    <property type="protein sequence ID" value="KAF2240254.1"/>
    <property type="molecule type" value="Genomic_DNA"/>
</dbReference>
<feature type="non-terminal residue" evidence="1">
    <location>
        <position position="1"/>
    </location>
</feature>
<gene>
    <name evidence="1" type="ORF">BU26DRAFT_443074</name>
</gene>
<evidence type="ECO:0000313" key="2">
    <source>
        <dbReference type="Proteomes" id="UP000800094"/>
    </source>
</evidence>